<dbReference type="RefSeq" id="WP_002880872.1">
    <property type="nucleotide sequence ID" value="NZ_LS991949.1"/>
</dbReference>
<protein>
    <submittedName>
        <fullName evidence="1">Uncharacterized protein</fullName>
    </submittedName>
</protein>
<sequence>MLLNNSYQIIQKQKKLEEYQEQVSVKARLVENKTFRSPEKFYPLGLRNKGDVVELSFVRNLENNTWIIEFITPRHTYDTPTQRILQLNGKDLLIEDVENLNNQKKRFRIKKFKDNSPIKFEDLKTFKILFGFRSLRDLLSKLSFILDFDLTKSNFDFKKINTKENKLKLKFIESINFIFQWDKKLQSDPFGSNTAYYNHLVYDIDFLDMKQNDFFYKAIEQNIELKTPNQHFIPKRNYVYDFFNKVYIKENDLEKTFNLKSKITNYTKFKHKIEYFIDKKNQWDDSKKEFIDSTKNDALGYHLPIRYNGDLNLKYQINQKIINDFLTINYWNNFPKKLFDFENGLIKLYCQVINIKEEDYDTQYEHWTKKIL</sequence>
<comment type="caution">
    <text evidence="1">The sequence shown here is derived from an EMBL/GenBank/DDBJ whole genome shotgun (WGS) entry which is preliminary data.</text>
</comment>
<dbReference type="EMBL" id="QKLP01000004">
    <property type="protein sequence ID" value="PYF43174.1"/>
    <property type="molecule type" value="Genomic_DNA"/>
</dbReference>
<proteinExistence type="predicted"/>
<dbReference type="AlphaFoldDB" id="A0A318UJH7"/>
<dbReference type="NCBIfam" id="NF045960">
    <property type="entry name" value="MHO_1580_fam"/>
    <property type="match status" value="1"/>
</dbReference>
<organism evidence="1 2">
    <name type="scientific">Metamycoplasma alkalescens</name>
    <dbReference type="NCBI Taxonomy" id="45363"/>
    <lineage>
        <taxon>Bacteria</taxon>
        <taxon>Bacillati</taxon>
        <taxon>Mycoplasmatota</taxon>
        <taxon>Mycoplasmoidales</taxon>
        <taxon>Metamycoplasmataceae</taxon>
        <taxon>Metamycoplasma</taxon>
    </lineage>
</organism>
<accession>A0A318UJH7</accession>
<evidence type="ECO:0000313" key="2">
    <source>
        <dbReference type="Proteomes" id="UP000247715"/>
    </source>
</evidence>
<gene>
    <name evidence="1" type="ORF">BCF88_10441</name>
</gene>
<dbReference type="Proteomes" id="UP000247715">
    <property type="component" value="Unassembled WGS sequence"/>
</dbReference>
<reference evidence="1 2" key="1">
    <citation type="submission" date="2018-06" db="EMBL/GenBank/DDBJ databases">
        <title>Genomic Encyclopedia of Archaeal and Bacterial Type Strains, Phase II (KMG-II): from individual species to whole genera.</title>
        <authorList>
            <person name="Goeker M."/>
        </authorList>
    </citation>
    <scope>NUCLEOTIDE SEQUENCE [LARGE SCALE GENOMIC DNA]</scope>
    <source>
        <strain evidence="1 2">ATCC 29103</strain>
    </source>
</reference>
<name>A0A318UJH7_9BACT</name>
<evidence type="ECO:0000313" key="1">
    <source>
        <dbReference type="EMBL" id="PYF43174.1"/>
    </source>
</evidence>